<proteinExistence type="predicted"/>
<evidence type="ECO:0000313" key="1">
    <source>
        <dbReference type="EMBL" id="SHE56402.1"/>
    </source>
</evidence>
<sequence length="286" mass="31137">MRLKGRIQPKYISARVVFSLSLLGVMLLSGVGTTIGSSTRLASVNRSWNWMIANSALSQLTPAVQSNLNQAGNYVIVPPNSPPTLSFSAQKITTYKSYADFQLAIQEHAVPAGTTGILLDLERWQFTPLVEQQDPLKYYAMASVLARRYGYYLIAAPGLSLIPGDFPQKLAYISRSDFYGKLSQYAQIVEVQSQSLEFNPGNFNHLLNVAVEQAKSSNVDAEVYAGLSTNPPAGIATTSQLLNLISTTPIEIQGFWMNIPSPGPMCPNCNVQSPQVADDLFQAIGL</sequence>
<gene>
    <name evidence="1" type="ORF">SAMN02745225_00991</name>
</gene>
<evidence type="ECO:0000313" key="2">
    <source>
        <dbReference type="Proteomes" id="UP000184295"/>
    </source>
</evidence>
<dbReference type="EMBL" id="FQUL01000010">
    <property type="protein sequence ID" value="SHE56402.1"/>
    <property type="molecule type" value="Genomic_DNA"/>
</dbReference>
<dbReference type="STRING" id="1121881.SAMN02745225_00991"/>
<keyword evidence="2" id="KW-1185">Reference proteome</keyword>
<dbReference type="AlphaFoldDB" id="A0A1M4UHZ0"/>
<name>A0A1M4UHZ0_9ACTN</name>
<organism evidence="1 2">
    <name type="scientific">Ferrithrix thermotolerans DSM 19514</name>
    <dbReference type="NCBI Taxonomy" id="1121881"/>
    <lineage>
        <taxon>Bacteria</taxon>
        <taxon>Bacillati</taxon>
        <taxon>Actinomycetota</taxon>
        <taxon>Acidimicrobiia</taxon>
        <taxon>Acidimicrobiales</taxon>
        <taxon>Acidimicrobiaceae</taxon>
        <taxon>Ferrithrix</taxon>
    </lineage>
</organism>
<protein>
    <submittedName>
        <fullName evidence="1">Uncharacterized protein</fullName>
    </submittedName>
</protein>
<dbReference type="Proteomes" id="UP000184295">
    <property type="component" value="Unassembled WGS sequence"/>
</dbReference>
<accession>A0A1M4UHZ0</accession>
<reference evidence="2" key="1">
    <citation type="submission" date="2016-11" db="EMBL/GenBank/DDBJ databases">
        <authorList>
            <person name="Varghese N."/>
            <person name="Submissions S."/>
        </authorList>
    </citation>
    <scope>NUCLEOTIDE SEQUENCE [LARGE SCALE GENOMIC DNA]</scope>
    <source>
        <strain evidence="2">DSM 19514</strain>
    </source>
</reference>